<dbReference type="EMBL" id="CP018477">
    <property type="protein sequence ID" value="ASV73455.1"/>
    <property type="molecule type" value="Genomic_DNA"/>
</dbReference>
<evidence type="ECO:0000256" key="2">
    <source>
        <dbReference type="ARBA" id="ARBA00012438"/>
    </source>
</evidence>
<evidence type="ECO:0000256" key="4">
    <source>
        <dbReference type="ARBA" id="ARBA00022679"/>
    </source>
</evidence>
<dbReference type="OrthoDB" id="9815750at2"/>
<keyword evidence="12" id="KW-1185">Reference proteome</keyword>
<comment type="catalytic activity">
    <reaction evidence="1">
        <text>ATP + protein L-histidine = ADP + protein N-phospho-L-histidine.</text>
        <dbReference type="EC" id="2.7.13.3"/>
    </reaction>
</comment>
<dbReference type="KEGG" id="ttf:THTE_0853"/>
<evidence type="ECO:0000313" key="12">
    <source>
        <dbReference type="Proteomes" id="UP000215086"/>
    </source>
</evidence>
<dbReference type="InterPro" id="IPR005467">
    <property type="entry name" value="His_kinase_dom"/>
</dbReference>
<evidence type="ECO:0000256" key="3">
    <source>
        <dbReference type="ARBA" id="ARBA00022553"/>
    </source>
</evidence>
<dbReference type="GO" id="GO:0005524">
    <property type="term" value="F:ATP binding"/>
    <property type="evidence" value="ECO:0007669"/>
    <property type="project" value="UniProtKB-KW"/>
</dbReference>
<dbReference type="InterPro" id="IPR036097">
    <property type="entry name" value="HisK_dim/P_sf"/>
</dbReference>
<dbReference type="CDD" id="cd00075">
    <property type="entry name" value="HATPase"/>
    <property type="match status" value="1"/>
</dbReference>
<keyword evidence="6 11" id="KW-0418">Kinase</keyword>
<protein>
    <recommendedName>
        <fullName evidence="2">histidine kinase</fullName>
        <ecNumber evidence="2">2.7.13.3</ecNumber>
    </recommendedName>
</protein>
<evidence type="ECO:0000256" key="8">
    <source>
        <dbReference type="ARBA" id="ARBA00023012"/>
    </source>
</evidence>
<dbReference type="PANTHER" id="PTHR43065:SF46">
    <property type="entry name" value="C4-DICARBOXYLATE TRANSPORT SENSOR PROTEIN DCTB"/>
    <property type="match status" value="1"/>
</dbReference>
<dbReference type="PROSITE" id="PS50109">
    <property type="entry name" value="HIS_KIN"/>
    <property type="match status" value="1"/>
</dbReference>
<dbReference type="Gene3D" id="3.30.565.10">
    <property type="entry name" value="Histidine kinase-like ATPase, C-terminal domain"/>
    <property type="match status" value="1"/>
</dbReference>
<organism evidence="11 12">
    <name type="scientific">Thermogutta terrifontis</name>
    <dbReference type="NCBI Taxonomy" id="1331910"/>
    <lineage>
        <taxon>Bacteria</taxon>
        <taxon>Pseudomonadati</taxon>
        <taxon>Planctomycetota</taxon>
        <taxon>Planctomycetia</taxon>
        <taxon>Pirellulales</taxon>
        <taxon>Thermoguttaceae</taxon>
        <taxon>Thermogutta</taxon>
    </lineage>
</organism>
<sequence>MDGNSSRVRDDVSQRLIDQYTELARLAGALAHEIKNPLSTIRLNLELLAEDFANSDNPRERRALNRIQIVQRECERLQTILDDFLKFTRADRLNLEPANLNEEIRRALQFFAAQAREANIRIMDFLASNLPTVLLDRAAFQTALQNLLINALQAMPKGGELVVRTVPSPEGVVIDLIDNGCGMDPETLAHAFDAFFTTKRGGTGLGLPTARRIIEAHGGCITAQSEIGRGTQMTIKLPIPRQLPGETVASDERASESPRTEKQVSGG</sequence>
<gene>
    <name evidence="11" type="ORF">THTE_0853</name>
</gene>
<dbReference type="SUPFAM" id="SSF47384">
    <property type="entry name" value="Homodimeric domain of signal transducing histidine kinase"/>
    <property type="match status" value="1"/>
</dbReference>
<feature type="region of interest" description="Disordered" evidence="9">
    <location>
        <begin position="242"/>
        <end position="267"/>
    </location>
</feature>
<dbReference type="SMART" id="SM00388">
    <property type="entry name" value="HisKA"/>
    <property type="match status" value="1"/>
</dbReference>
<dbReference type="Proteomes" id="UP000215086">
    <property type="component" value="Chromosome"/>
</dbReference>
<keyword evidence="3" id="KW-0597">Phosphoprotein</keyword>
<dbReference type="GO" id="GO:0000155">
    <property type="term" value="F:phosphorelay sensor kinase activity"/>
    <property type="evidence" value="ECO:0007669"/>
    <property type="project" value="InterPro"/>
</dbReference>
<dbReference type="CDD" id="cd00082">
    <property type="entry name" value="HisKA"/>
    <property type="match status" value="1"/>
</dbReference>
<dbReference type="InterPro" id="IPR003661">
    <property type="entry name" value="HisK_dim/P_dom"/>
</dbReference>
<evidence type="ECO:0000259" key="10">
    <source>
        <dbReference type="PROSITE" id="PS50109"/>
    </source>
</evidence>
<keyword evidence="4" id="KW-0808">Transferase</keyword>
<keyword evidence="7" id="KW-0067">ATP-binding</keyword>
<dbReference type="SUPFAM" id="SSF55874">
    <property type="entry name" value="ATPase domain of HSP90 chaperone/DNA topoisomerase II/histidine kinase"/>
    <property type="match status" value="1"/>
</dbReference>
<dbReference type="PANTHER" id="PTHR43065">
    <property type="entry name" value="SENSOR HISTIDINE KINASE"/>
    <property type="match status" value="1"/>
</dbReference>
<dbReference type="InterPro" id="IPR003594">
    <property type="entry name" value="HATPase_dom"/>
</dbReference>
<dbReference type="SMART" id="SM00387">
    <property type="entry name" value="HATPase_c"/>
    <property type="match status" value="1"/>
</dbReference>
<keyword evidence="8" id="KW-0902">Two-component regulatory system</keyword>
<feature type="compositionally biased region" description="Basic and acidic residues" evidence="9">
    <location>
        <begin position="250"/>
        <end position="267"/>
    </location>
</feature>
<evidence type="ECO:0000256" key="7">
    <source>
        <dbReference type="ARBA" id="ARBA00022840"/>
    </source>
</evidence>
<dbReference type="Gene3D" id="1.10.287.130">
    <property type="match status" value="1"/>
</dbReference>
<evidence type="ECO:0000256" key="9">
    <source>
        <dbReference type="SAM" id="MobiDB-lite"/>
    </source>
</evidence>
<dbReference type="Pfam" id="PF00512">
    <property type="entry name" value="HisKA"/>
    <property type="match status" value="1"/>
</dbReference>
<dbReference type="EC" id="2.7.13.3" evidence="2"/>
<accession>A0A286RBZ0</accession>
<dbReference type="InterPro" id="IPR004358">
    <property type="entry name" value="Sig_transdc_His_kin-like_C"/>
</dbReference>
<reference evidence="11 12" key="1">
    <citation type="journal article" name="Front. Microbiol.">
        <title>Sugar Metabolism of the First Thermophilic Planctomycete Thermogutta terrifontis: Comparative Genomic and Transcriptomic Approaches.</title>
        <authorList>
            <person name="Elcheninov A.G."/>
            <person name="Menzel P."/>
            <person name="Gudbergsdottir S.R."/>
            <person name="Slesarev A.I."/>
            <person name="Kadnikov V.V."/>
            <person name="Krogh A."/>
            <person name="Bonch-Osmolovskaya E.A."/>
            <person name="Peng X."/>
            <person name="Kublanov I.V."/>
        </authorList>
    </citation>
    <scope>NUCLEOTIDE SEQUENCE [LARGE SCALE GENOMIC DNA]</scope>
    <source>
        <strain evidence="11 12">R1</strain>
    </source>
</reference>
<name>A0A286RBZ0_9BACT</name>
<proteinExistence type="predicted"/>
<dbReference type="InterPro" id="IPR036890">
    <property type="entry name" value="HATPase_C_sf"/>
</dbReference>
<evidence type="ECO:0000256" key="5">
    <source>
        <dbReference type="ARBA" id="ARBA00022741"/>
    </source>
</evidence>
<evidence type="ECO:0000313" key="11">
    <source>
        <dbReference type="EMBL" id="ASV73455.1"/>
    </source>
</evidence>
<dbReference type="AlphaFoldDB" id="A0A286RBZ0"/>
<evidence type="ECO:0000256" key="1">
    <source>
        <dbReference type="ARBA" id="ARBA00000085"/>
    </source>
</evidence>
<keyword evidence="5" id="KW-0547">Nucleotide-binding</keyword>
<evidence type="ECO:0000256" key="6">
    <source>
        <dbReference type="ARBA" id="ARBA00022777"/>
    </source>
</evidence>
<dbReference type="RefSeq" id="WP_095414051.1">
    <property type="nucleotide sequence ID" value="NZ_CP018477.1"/>
</dbReference>
<dbReference type="Pfam" id="PF02518">
    <property type="entry name" value="HATPase_c"/>
    <property type="match status" value="1"/>
</dbReference>
<dbReference type="PRINTS" id="PR00344">
    <property type="entry name" value="BCTRLSENSOR"/>
</dbReference>
<feature type="domain" description="Histidine kinase" evidence="10">
    <location>
        <begin position="29"/>
        <end position="241"/>
    </location>
</feature>